<dbReference type="SUPFAM" id="SSF53244">
    <property type="entry name" value="MurD-like peptide ligases, peptide-binding domain"/>
    <property type="match status" value="1"/>
</dbReference>
<keyword evidence="1" id="KW-0436">Ligase</keyword>
<dbReference type="GO" id="GO:0005739">
    <property type="term" value="C:mitochondrion"/>
    <property type="evidence" value="ECO:0007669"/>
    <property type="project" value="TreeGrafter"/>
</dbReference>
<evidence type="ECO:0000313" key="5">
    <source>
        <dbReference type="Proteomes" id="UP000316759"/>
    </source>
</evidence>
<dbReference type="InterPro" id="IPR036615">
    <property type="entry name" value="Mur_ligase_C_dom_sf"/>
</dbReference>
<dbReference type="STRING" id="46835.A0A504ZAR2"/>
<feature type="non-terminal residue" evidence="4">
    <location>
        <position position="1"/>
    </location>
</feature>
<evidence type="ECO:0000256" key="3">
    <source>
        <dbReference type="ARBA" id="ARBA00022840"/>
    </source>
</evidence>
<dbReference type="PANTHER" id="PTHR11136">
    <property type="entry name" value="FOLYLPOLYGLUTAMATE SYNTHASE-RELATED"/>
    <property type="match status" value="1"/>
</dbReference>
<dbReference type="GO" id="GO:0004326">
    <property type="term" value="F:tetrahydrofolylpolyglutamate synthase activity"/>
    <property type="evidence" value="ECO:0007669"/>
    <property type="project" value="InterPro"/>
</dbReference>
<name>A0A504ZAR2_FASGI</name>
<organism evidence="4 5">
    <name type="scientific">Fasciola gigantica</name>
    <name type="common">Giant liver fluke</name>
    <dbReference type="NCBI Taxonomy" id="46835"/>
    <lineage>
        <taxon>Eukaryota</taxon>
        <taxon>Metazoa</taxon>
        <taxon>Spiralia</taxon>
        <taxon>Lophotrochozoa</taxon>
        <taxon>Platyhelminthes</taxon>
        <taxon>Trematoda</taxon>
        <taxon>Digenea</taxon>
        <taxon>Plagiorchiida</taxon>
        <taxon>Echinostomata</taxon>
        <taxon>Echinostomatoidea</taxon>
        <taxon>Fasciolidae</taxon>
        <taxon>Fasciola</taxon>
    </lineage>
</organism>
<evidence type="ECO:0000256" key="2">
    <source>
        <dbReference type="ARBA" id="ARBA00022741"/>
    </source>
</evidence>
<keyword evidence="3" id="KW-0067">ATP-binding</keyword>
<dbReference type="OrthoDB" id="5212574at2759"/>
<dbReference type="Proteomes" id="UP000316759">
    <property type="component" value="Unassembled WGS sequence"/>
</dbReference>
<dbReference type="InterPro" id="IPR001645">
    <property type="entry name" value="Folylpolyglutamate_synth"/>
</dbReference>
<keyword evidence="2" id="KW-0547">Nucleotide-binding</keyword>
<proteinExistence type="predicted"/>
<evidence type="ECO:0000256" key="1">
    <source>
        <dbReference type="ARBA" id="ARBA00022598"/>
    </source>
</evidence>
<gene>
    <name evidence="4" type="ORF">FGIG_02849</name>
</gene>
<comment type="caution">
    <text evidence="4">The sequence shown here is derived from an EMBL/GenBank/DDBJ whole genome shotgun (WGS) entry which is preliminary data.</text>
</comment>
<accession>A0A504ZAR2</accession>
<dbReference type="AlphaFoldDB" id="A0A504ZAR2"/>
<reference evidence="4 5" key="1">
    <citation type="submission" date="2019-04" db="EMBL/GenBank/DDBJ databases">
        <title>Annotation for the trematode Fasciola gigantica.</title>
        <authorList>
            <person name="Choi Y.-J."/>
        </authorList>
    </citation>
    <scope>NUCLEOTIDE SEQUENCE [LARGE SCALE GENOMIC DNA]</scope>
    <source>
        <strain evidence="4">Uganda_cow_1</strain>
    </source>
</reference>
<keyword evidence="5" id="KW-1185">Reference proteome</keyword>
<dbReference type="GO" id="GO:0005524">
    <property type="term" value="F:ATP binding"/>
    <property type="evidence" value="ECO:0007669"/>
    <property type="project" value="UniProtKB-KW"/>
</dbReference>
<dbReference type="Gene3D" id="3.90.190.20">
    <property type="entry name" value="Mur ligase, C-terminal domain"/>
    <property type="match status" value="1"/>
</dbReference>
<dbReference type="PANTHER" id="PTHR11136:SF5">
    <property type="entry name" value="FOLYLPOLYGLUTAMATE SYNTHASE, MITOCHONDRIAL"/>
    <property type="match status" value="1"/>
</dbReference>
<sequence length="314" mass="35102">PHCYAVVSRDQTEEVIQVLKQEANLVECPLFVAPKAEEILVLHSDDGDDDSSHSKDNLASFSKAYLTDRIPFRLSNLELSLTAVHLWIQHRNGMLSDSIGIQPCPSLVFNQKIVKAALHTHWPGRCEKVYRKNATYFIDGAHTDDSVQIIADWFQSVKSEPGTGPLFRILIFTVIGSRDPKPMLYGLHETVQPGFDLALFINPHPQRSVYPSSKNSQHEDCLIYWKSLGSTAATTGSVNDLSQLITLIDQWPRLTRAKLMQFIRTRTKHVNNSDILEAHDEQTEHEGSVGQCHILITGSLYLVGAALKALDIPA</sequence>
<protein>
    <recommendedName>
        <fullName evidence="6">Folylpolyglutamate synthase mitochondrial</fullName>
    </recommendedName>
</protein>
<evidence type="ECO:0000313" key="4">
    <source>
        <dbReference type="EMBL" id="TPP66938.1"/>
    </source>
</evidence>
<dbReference type="EMBL" id="SUNJ01001251">
    <property type="protein sequence ID" value="TPP66938.1"/>
    <property type="molecule type" value="Genomic_DNA"/>
</dbReference>
<evidence type="ECO:0008006" key="6">
    <source>
        <dbReference type="Google" id="ProtNLM"/>
    </source>
</evidence>
<dbReference type="GO" id="GO:0005829">
    <property type="term" value="C:cytosol"/>
    <property type="evidence" value="ECO:0007669"/>
    <property type="project" value="TreeGrafter"/>
</dbReference>